<dbReference type="PANTHER" id="PTHR12993:SF11">
    <property type="entry name" value="N-ACETYLGLUCOSAMINYL-PHOSPHATIDYLINOSITOL DE-N-ACETYLASE"/>
    <property type="match status" value="1"/>
</dbReference>
<protein>
    <submittedName>
        <fullName evidence="1">N-acetylglucosaminyl phosphatidylinositol deacetylase-related</fullName>
    </submittedName>
</protein>
<gene>
    <name evidence="1" type="ORF">UFOVP190_442</name>
</gene>
<dbReference type="InterPro" id="IPR003737">
    <property type="entry name" value="GlcNAc_PI_deacetylase-related"/>
</dbReference>
<reference evidence="1" key="1">
    <citation type="submission" date="2020-05" db="EMBL/GenBank/DDBJ databases">
        <authorList>
            <person name="Chiriac C."/>
            <person name="Salcher M."/>
            <person name="Ghai R."/>
            <person name="Kavagutti S V."/>
        </authorList>
    </citation>
    <scope>NUCLEOTIDE SEQUENCE</scope>
</reference>
<sequence>MKALVLVAHPDDCVIFASGYMDAHPEHEYTIVYLTCWRWHKRGREMSKYWRKRGIKTRYLGFKDHGRDLGLNGLHTWSEAEAVRVVRRAAEGYELIITHNAEGEYGHPHHRVVHNAVQDFPVSKVYFSLDANDLELPLNIGMSELPRHRESIQIHAASGVAYYKEELKC</sequence>
<organism evidence="1">
    <name type="scientific">uncultured Caudovirales phage</name>
    <dbReference type="NCBI Taxonomy" id="2100421"/>
    <lineage>
        <taxon>Viruses</taxon>
        <taxon>Duplodnaviria</taxon>
        <taxon>Heunggongvirae</taxon>
        <taxon>Uroviricota</taxon>
        <taxon>Caudoviricetes</taxon>
        <taxon>Peduoviridae</taxon>
        <taxon>Maltschvirus</taxon>
        <taxon>Maltschvirus maltsch</taxon>
    </lineage>
</organism>
<dbReference type="EMBL" id="LR798243">
    <property type="protein sequence ID" value="CAB5215194.1"/>
    <property type="molecule type" value="Genomic_DNA"/>
</dbReference>
<name>A0A6J7WL08_9CAUD</name>
<evidence type="ECO:0000313" key="1">
    <source>
        <dbReference type="EMBL" id="CAB5215194.1"/>
    </source>
</evidence>
<dbReference type="GO" id="GO:0016811">
    <property type="term" value="F:hydrolase activity, acting on carbon-nitrogen (but not peptide) bonds, in linear amides"/>
    <property type="evidence" value="ECO:0007669"/>
    <property type="project" value="TreeGrafter"/>
</dbReference>
<dbReference type="InterPro" id="IPR024078">
    <property type="entry name" value="LmbE-like_dom_sf"/>
</dbReference>
<dbReference type="SUPFAM" id="SSF102588">
    <property type="entry name" value="LmbE-like"/>
    <property type="match status" value="1"/>
</dbReference>
<dbReference type="Gene3D" id="3.40.50.10320">
    <property type="entry name" value="LmbE-like"/>
    <property type="match status" value="1"/>
</dbReference>
<accession>A0A6J7WL08</accession>
<dbReference type="PANTHER" id="PTHR12993">
    <property type="entry name" value="N-ACETYLGLUCOSAMINYL-PHOSPHATIDYLINOSITOL DE-N-ACETYLASE-RELATED"/>
    <property type="match status" value="1"/>
</dbReference>
<proteinExistence type="predicted"/>
<dbReference type="Pfam" id="PF02585">
    <property type="entry name" value="PIG-L"/>
    <property type="match status" value="1"/>
</dbReference>